<feature type="domain" description="Fibronectin type-III" evidence="2">
    <location>
        <begin position="33"/>
        <end position="102"/>
    </location>
</feature>
<name>A0ABT8L5R0_9BACT</name>
<evidence type="ECO:0000256" key="1">
    <source>
        <dbReference type="SAM" id="SignalP"/>
    </source>
</evidence>
<evidence type="ECO:0000259" key="2">
    <source>
        <dbReference type="SMART" id="SM00060"/>
    </source>
</evidence>
<feature type="signal peptide" evidence="1">
    <location>
        <begin position="1"/>
        <end position="24"/>
    </location>
</feature>
<dbReference type="InterPro" id="IPR003961">
    <property type="entry name" value="FN3_dom"/>
</dbReference>
<dbReference type="SMART" id="SM00060">
    <property type="entry name" value="FN3"/>
    <property type="match status" value="1"/>
</dbReference>
<evidence type="ECO:0000313" key="3">
    <source>
        <dbReference type="EMBL" id="MDN5213082.1"/>
    </source>
</evidence>
<comment type="caution">
    <text evidence="3">The sequence shown here is derived from an EMBL/GenBank/DDBJ whole genome shotgun (WGS) entry which is preliminary data.</text>
</comment>
<dbReference type="EMBL" id="JAUJEB010000001">
    <property type="protein sequence ID" value="MDN5213082.1"/>
    <property type="molecule type" value="Genomic_DNA"/>
</dbReference>
<dbReference type="InterPro" id="IPR011047">
    <property type="entry name" value="Quinoprotein_ADH-like_sf"/>
</dbReference>
<gene>
    <name evidence="3" type="ORF">QQ020_13530</name>
</gene>
<keyword evidence="1" id="KW-0732">Signal</keyword>
<protein>
    <recommendedName>
        <fullName evidence="2">Fibronectin type-III domain-containing protein</fullName>
    </recommendedName>
</protein>
<dbReference type="Pfam" id="PF00041">
    <property type="entry name" value="fn3"/>
    <property type="match status" value="1"/>
</dbReference>
<dbReference type="PANTHER" id="PTHR42754">
    <property type="entry name" value="ENDOGLUCANASE"/>
    <property type="match status" value="1"/>
</dbReference>
<dbReference type="SUPFAM" id="SSF49265">
    <property type="entry name" value="Fibronectin type III"/>
    <property type="match status" value="1"/>
</dbReference>
<dbReference type="CDD" id="cd00063">
    <property type="entry name" value="FN3"/>
    <property type="match status" value="1"/>
</dbReference>
<sequence length="504" mass="53328">MKIFKLLFIVFMALVLTTSCREEATFKPQDPQPNGPAATVTQVTGNTALLKWDKATERDVAYSVWLNGKEIHTNLKETEIMLEGLNPGHKYTGKILAVDSEGYILVIPIGGFGLTYFGAIDWETNLGGNGEDYGQSVVQDPGGGYWVAGSTWEDPEGGGLMDWMIARLDDSGNLVSDALFGGAGFDHAYQIEQTAGGGYIVGGNSEPPGGGADDVDSWIIRLGSTGKMVWDTQLDGLEADYFRSITQSVDGGYLVAAEFITETMRITNPNRVVKLDANGNQQWQVSLSGKIRSIIATPDKGSVVAGNTVAPEGDPWNTDVWVVKLNAAGNPQWNTILGGSGSDYAYDIFQTSDGGYIAAGSSNSADGDVGGNNGGNDYWIIKLDAVGNLEWETNLGGSNSDVARSVIEHSDGRYVVVGSSSSFNGDVGGNHGGSDYWIVRLDAAGNLLHEHNLGGSGTDRARSVIEAHDGGYVIAGESYSSDGDVGGNNGSSDYWVVKLTSIGN</sequence>
<dbReference type="SUPFAM" id="SSF50998">
    <property type="entry name" value="Quinoprotein alcohol dehydrogenase-like"/>
    <property type="match status" value="1"/>
</dbReference>
<proteinExistence type="predicted"/>
<feature type="chain" id="PRO_5046509451" description="Fibronectin type-III domain-containing protein" evidence="1">
    <location>
        <begin position="25"/>
        <end position="504"/>
    </location>
</feature>
<reference evidence="3" key="1">
    <citation type="submission" date="2023-06" db="EMBL/GenBank/DDBJ databases">
        <title>Genomic of Agaribacillus aureum.</title>
        <authorList>
            <person name="Wang G."/>
        </authorList>
    </citation>
    <scope>NUCLEOTIDE SEQUENCE</scope>
    <source>
        <strain evidence="3">BMA12</strain>
    </source>
</reference>
<keyword evidence="4" id="KW-1185">Reference proteome</keyword>
<dbReference type="Gene3D" id="2.60.40.10">
    <property type="entry name" value="Immunoglobulins"/>
    <property type="match status" value="1"/>
</dbReference>
<dbReference type="Proteomes" id="UP001172083">
    <property type="component" value="Unassembled WGS sequence"/>
</dbReference>
<dbReference type="InterPro" id="IPR013783">
    <property type="entry name" value="Ig-like_fold"/>
</dbReference>
<dbReference type="InterPro" id="IPR036116">
    <property type="entry name" value="FN3_sf"/>
</dbReference>
<dbReference type="RefSeq" id="WP_346758397.1">
    <property type="nucleotide sequence ID" value="NZ_JAUJEB010000001.1"/>
</dbReference>
<organism evidence="3 4">
    <name type="scientific">Agaribacillus aureus</name>
    <dbReference type="NCBI Taxonomy" id="3051825"/>
    <lineage>
        <taxon>Bacteria</taxon>
        <taxon>Pseudomonadati</taxon>
        <taxon>Bacteroidota</taxon>
        <taxon>Cytophagia</taxon>
        <taxon>Cytophagales</taxon>
        <taxon>Splendidivirgaceae</taxon>
        <taxon>Agaribacillus</taxon>
    </lineage>
</organism>
<dbReference type="PROSITE" id="PS51257">
    <property type="entry name" value="PROKAR_LIPOPROTEIN"/>
    <property type="match status" value="1"/>
</dbReference>
<evidence type="ECO:0000313" key="4">
    <source>
        <dbReference type="Proteomes" id="UP001172083"/>
    </source>
</evidence>
<dbReference type="PANTHER" id="PTHR42754:SF1">
    <property type="entry name" value="LIPOPROTEIN"/>
    <property type="match status" value="1"/>
</dbReference>
<accession>A0ABT8L5R0</accession>